<sequence>MPTPVALTGIPSIDGLLWGWKWDSPNLTVSFPQDVREFTEFGYGFVENFQPFTNFQANQIINFGLNNLGVFSGLTFSGVENFGNLRFAQATRIDYGPNHASTGLHIPGGRGSAEANPPDPFFSGNHSMGDNWFTLGAYTEPVLGSFQYAAGLLHEVGHALGLKHGHTTQNSMDPSQPGLVYPALPSGQDSQEYSVMTYRSHVGADLSQGASGQEEYPWTYMINDVAALQHMYGANFGAGTNETDTVYSFDPSTGAMTINGFSFGASYNAKILLTIWDGGGTDLFNFANFANDQSIDLRPGAFSTFSTAQLANLSLGKAGPANHAQGNIGNPYLYQGDLRSLIENVQTGTGNDVITGNQVANFLRAGGGHDILNGGEGDDTLEGGNGNDTMNGGAGAGDEALFFSNITETTATLSGGVFTIISPEGTDRVSGVERFHFNDRLLSLAEMTDFAGGDRPGGTPGDDVLTGTAGNDRLDGFEGNDRLLGEGGADTLDGGLGADTLNGGDGDDILIGGPGEGDLRDVIFAGEGNDSVDAGAGNDQIFGQGGNDTIAGGAGVDEIQGQDGDDVITGSSFSDLVFGGAGNDFVNGGFGHDRINGGLGADKFFHVGVEGHGSDWVQDYNSTEGDVLLFGNTSATRAQFQVNFNHTENAEGERAGDDAVQEAFVIYRPTGQIMWALVDGQGQSSINLQIGSDVFDLLA</sequence>
<dbReference type="Proteomes" id="UP001320899">
    <property type="component" value="Unassembled WGS sequence"/>
</dbReference>
<dbReference type="PANTHER" id="PTHR38340:SF1">
    <property type="entry name" value="S-LAYER PROTEIN"/>
    <property type="match status" value="1"/>
</dbReference>
<dbReference type="Gene3D" id="2.150.10.10">
    <property type="entry name" value="Serralysin-like metalloprotease, C-terminal"/>
    <property type="match status" value="3"/>
</dbReference>
<proteinExistence type="predicted"/>
<dbReference type="RefSeq" id="WP_263828416.1">
    <property type="nucleotide sequence ID" value="NZ_JAOWLB010000005.1"/>
</dbReference>
<dbReference type="InterPro" id="IPR001343">
    <property type="entry name" value="Hemolysn_Ca-bd"/>
</dbReference>
<keyword evidence="3" id="KW-0964">Secreted</keyword>
<dbReference type="InterPro" id="IPR011049">
    <property type="entry name" value="Serralysin-like_metalloprot_C"/>
</dbReference>
<feature type="domain" description="Peptidase M10 serralysin C-terminal" evidence="5">
    <location>
        <begin position="240"/>
        <end position="366"/>
    </location>
</feature>
<dbReference type="InterPro" id="IPR050557">
    <property type="entry name" value="RTX_toxin/Mannuronan_C5-epim"/>
</dbReference>
<dbReference type="InterPro" id="IPR018511">
    <property type="entry name" value="Hemolysin-typ_Ca-bd_CS"/>
</dbReference>
<dbReference type="PRINTS" id="PR00313">
    <property type="entry name" value="CABNDNGRPT"/>
</dbReference>
<comment type="caution">
    <text evidence="6">The sequence shown here is derived from an EMBL/GenBank/DDBJ whole genome shotgun (WGS) entry which is preliminary data.</text>
</comment>
<dbReference type="InterPro" id="IPR024079">
    <property type="entry name" value="MetalloPept_cat_dom_sf"/>
</dbReference>
<gene>
    <name evidence="6" type="ORF">OE747_09750</name>
</gene>
<comment type="subcellular location">
    <subcellularLocation>
        <location evidence="2">Secreted</location>
    </subcellularLocation>
</comment>
<dbReference type="PROSITE" id="PS00330">
    <property type="entry name" value="HEMOLYSIN_CALCIUM"/>
    <property type="match status" value="3"/>
</dbReference>
<keyword evidence="4" id="KW-0677">Repeat</keyword>
<accession>A0ABT3AIX9</accession>
<dbReference type="Pfam" id="PF08548">
    <property type="entry name" value="Peptidase_M10_C"/>
    <property type="match status" value="1"/>
</dbReference>
<dbReference type="Gene3D" id="3.40.390.10">
    <property type="entry name" value="Collagenase (Catalytic Domain)"/>
    <property type="match status" value="1"/>
</dbReference>
<evidence type="ECO:0000259" key="5">
    <source>
        <dbReference type="Pfam" id="PF08548"/>
    </source>
</evidence>
<evidence type="ECO:0000313" key="7">
    <source>
        <dbReference type="Proteomes" id="UP001320899"/>
    </source>
</evidence>
<dbReference type="Pfam" id="PF00353">
    <property type="entry name" value="HemolysinCabind"/>
    <property type="match status" value="3"/>
</dbReference>
<comment type="cofactor">
    <cofactor evidence="1">
        <name>Ca(2+)</name>
        <dbReference type="ChEBI" id="CHEBI:29108"/>
    </cofactor>
</comment>
<evidence type="ECO:0000256" key="2">
    <source>
        <dbReference type="ARBA" id="ARBA00004613"/>
    </source>
</evidence>
<evidence type="ECO:0000313" key="6">
    <source>
        <dbReference type="EMBL" id="MCV2888629.1"/>
    </source>
</evidence>
<reference evidence="6 7" key="1">
    <citation type="submission" date="2022-10" db="EMBL/GenBank/DDBJ databases">
        <title>Ruegeria sp. nov., isolated from ocean surface sediments.</title>
        <authorList>
            <person name="He W."/>
            <person name="Xue H.-P."/>
            <person name="Zhang D.-F."/>
        </authorList>
    </citation>
    <scope>NUCLEOTIDE SEQUENCE [LARGE SCALE GENOMIC DNA]</scope>
    <source>
        <strain evidence="6 7">XHP0148</strain>
    </source>
</reference>
<dbReference type="InterPro" id="IPR013858">
    <property type="entry name" value="Peptidase_M10B_C"/>
</dbReference>
<organism evidence="6 7">
    <name type="scientific">Ruegeria aquimaris</name>
    <dbReference type="NCBI Taxonomy" id="2984333"/>
    <lineage>
        <taxon>Bacteria</taxon>
        <taxon>Pseudomonadati</taxon>
        <taxon>Pseudomonadota</taxon>
        <taxon>Alphaproteobacteria</taxon>
        <taxon>Rhodobacterales</taxon>
        <taxon>Roseobacteraceae</taxon>
        <taxon>Ruegeria</taxon>
    </lineage>
</organism>
<name>A0ABT3AIX9_9RHOB</name>
<evidence type="ECO:0000256" key="1">
    <source>
        <dbReference type="ARBA" id="ARBA00001913"/>
    </source>
</evidence>
<protein>
    <submittedName>
        <fullName evidence="6">M10 family metallopeptidase C-terminal domain-containing protein</fullName>
    </submittedName>
</protein>
<dbReference type="SUPFAM" id="SSF55486">
    <property type="entry name" value="Metalloproteases ('zincins'), catalytic domain"/>
    <property type="match status" value="1"/>
</dbReference>
<evidence type="ECO:0000256" key="3">
    <source>
        <dbReference type="ARBA" id="ARBA00022525"/>
    </source>
</evidence>
<dbReference type="EMBL" id="JAOWLB010000005">
    <property type="protein sequence ID" value="MCV2888629.1"/>
    <property type="molecule type" value="Genomic_DNA"/>
</dbReference>
<dbReference type="PANTHER" id="PTHR38340">
    <property type="entry name" value="S-LAYER PROTEIN"/>
    <property type="match status" value="1"/>
</dbReference>
<dbReference type="SUPFAM" id="SSF51120">
    <property type="entry name" value="beta-Roll"/>
    <property type="match status" value="3"/>
</dbReference>
<keyword evidence="7" id="KW-1185">Reference proteome</keyword>
<evidence type="ECO:0000256" key="4">
    <source>
        <dbReference type="ARBA" id="ARBA00022737"/>
    </source>
</evidence>